<evidence type="ECO:0000256" key="2">
    <source>
        <dbReference type="ARBA" id="ARBA00052718"/>
    </source>
</evidence>
<comment type="catalytic activity">
    <reaction evidence="2">
        <text>4-(gamma-L-glutamylamino)butanoate + H2O = 4-aminobutanoate + L-glutamate</text>
        <dbReference type="Rhea" id="RHEA:19737"/>
        <dbReference type="ChEBI" id="CHEBI:15377"/>
        <dbReference type="ChEBI" id="CHEBI:29985"/>
        <dbReference type="ChEBI" id="CHEBI:58800"/>
        <dbReference type="ChEBI" id="CHEBI:59888"/>
        <dbReference type="EC" id="3.5.1.94"/>
    </reaction>
</comment>
<dbReference type="InterPro" id="IPR044668">
    <property type="entry name" value="PuuD-like"/>
</dbReference>
<dbReference type="GO" id="GO:0005829">
    <property type="term" value="C:cytosol"/>
    <property type="evidence" value="ECO:0007669"/>
    <property type="project" value="TreeGrafter"/>
</dbReference>
<dbReference type="EC" id="3.5.1.94" evidence="5"/>
<dbReference type="PANTHER" id="PTHR43235:SF1">
    <property type="entry name" value="GLUTAMINE AMIDOTRANSFERASE PB2B2.05-RELATED"/>
    <property type="match status" value="1"/>
</dbReference>
<keyword evidence="6" id="KW-0378">Hydrolase</keyword>
<evidence type="ECO:0000313" key="7">
    <source>
        <dbReference type="Proteomes" id="UP000305760"/>
    </source>
</evidence>
<dbReference type="PANTHER" id="PTHR43235">
    <property type="entry name" value="GLUTAMINE AMIDOTRANSFERASE PB2B2.05-RELATED"/>
    <property type="match status" value="1"/>
</dbReference>
<reference evidence="6 7" key="1">
    <citation type="submission" date="2019-03" db="EMBL/GenBank/DDBJ databases">
        <title>Arenimonas daejeonensis sp. nov., isolated from compost.</title>
        <authorList>
            <person name="Jeon C.O."/>
        </authorList>
    </citation>
    <scope>NUCLEOTIDE SEQUENCE [LARGE SCALE GENOMIC DNA]</scope>
    <source>
        <strain evidence="6 7">R29</strain>
    </source>
</reference>
<dbReference type="GO" id="GO:0006598">
    <property type="term" value="P:polyamine catabolic process"/>
    <property type="evidence" value="ECO:0007669"/>
    <property type="project" value="TreeGrafter"/>
</dbReference>
<sequence>MRRTPLVGLPSDRKQIGHHPFQAVGEKYIRAVVDGAGCLPVLIPSLAPPLDLRALLQSLDGLLLTGAYSNIEPHHYGSDPSYAGNLHDPARDATTLGIVPLAIEMRVPVLAICRGLQEVNVALGGSLHQKVHDIPGFDDHRENTDDPLGVQYAPSHPVELAEGGVLARIAGARQAMVNSLHGQGLKKLGRNLMVEATAPDGLVEAVRYESARDEDPGPFLVAVQWHPEWRVTENPFYLGLFQAFAAACRERAHQRA</sequence>
<comment type="function">
    <text evidence="3">Involved in the breakdown of putrescine via hydrolysis of the gamma-glutamyl linkage of gamma-glutamyl-gamma-aminobutyrate.</text>
</comment>
<evidence type="ECO:0000256" key="4">
    <source>
        <dbReference type="ARBA" id="ARBA00060634"/>
    </source>
</evidence>
<dbReference type="RefSeq" id="WP_139445014.1">
    <property type="nucleotide sequence ID" value="NZ_SMDR01000001.1"/>
</dbReference>
<organism evidence="6 7">
    <name type="scientific">Arenimonas terrae</name>
    <dbReference type="NCBI Taxonomy" id="2546226"/>
    <lineage>
        <taxon>Bacteria</taxon>
        <taxon>Pseudomonadati</taxon>
        <taxon>Pseudomonadota</taxon>
        <taxon>Gammaproteobacteria</taxon>
        <taxon>Lysobacterales</taxon>
        <taxon>Lysobacteraceae</taxon>
        <taxon>Arenimonas</taxon>
    </lineage>
</organism>
<dbReference type="SUPFAM" id="SSF52317">
    <property type="entry name" value="Class I glutamine amidotransferase-like"/>
    <property type="match status" value="1"/>
</dbReference>
<dbReference type="CDD" id="cd01745">
    <property type="entry name" value="GATase1_2"/>
    <property type="match status" value="1"/>
</dbReference>
<evidence type="ECO:0000256" key="5">
    <source>
        <dbReference type="ARBA" id="ARBA00066788"/>
    </source>
</evidence>
<dbReference type="InterPro" id="IPR011697">
    <property type="entry name" value="Peptidase_C26"/>
</dbReference>
<dbReference type="Proteomes" id="UP000305760">
    <property type="component" value="Unassembled WGS sequence"/>
</dbReference>
<dbReference type="Gene3D" id="3.40.50.880">
    <property type="match status" value="1"/>
</dbReference>
<accession>A0A5C4RU93</accession>
<dbReference type="FunFam" id="3.40.50.880:FF:000030">
    <property type="entry name" value="Gamma-glutamyl-gamma-aminobutyrate hydrolase PuuD"/>
    <property type="match status" value="1"/>
</dbReference>
<dbReference type="Pfam" id="PF07722">
    <property type="entry name" value="Peptidase_C26"/>
    <property type="match status" value="1"/>
</dbReference>
<name>A0A5C4RU93_9GAMM</name>
<dbReference type="PROSITE" id="PS51273">
    <property type="entry name" value="GATASE_TYPE_1"/>
    <property type="match status" value="1"/>
</dbReference>
<protein>
    <recommendedName>
        <fullName evidence="5">gamma-glutamyl-gamma-aminobutyrate hydrolase</fullName>
        <ecNumber evidence="5">3.5.1.94</ecNumber>
    </recommendedName>
</protein>
<dbReference type="OrthoDB" id="9813383at2"/>
<dbReference type="InterPro" id="IPR029062">
    <property type="entry name" value="Class_I_gatase-like"/>
</dbReference>
<gene>
    <name evidence="6" type="ORF">E1B00_01730</name>
</gene>
<evidence type="ECO:0000256" key="1">
    <source>
        <dbReference type="ARBA" id="ARBA00011083"/>
    </source>
</evidence>
<dbReference type="EMBL" id="SMDR01000001">
    <property type="protein sequence ID" value="TNJ34535.1"/>
    <property type="molecule type" value="Genomic_DNA"/>
</dbReference>
<keyword evidence="7" id="KW-1185">Reference proteome</keyword>
<proteinExistence type="inferred from homology"/>
<dbReference type="GO" id="GO:0033969">
    <property type="term" value="F:gamma-glutamyl-gamma-aminobutyrate hydrolase activity"/>
    <property type="evidence" value="ECO:0007669"/>
    <property type="project" value="UniProtKB-EC"/>
</dbReference>
<comment type="similarity">
    <text evidence="1">Belongs to the peptidase C26 family.</text>
</comment>
<comment type="pathway">
    <text evidence="4">Amine and polyamine degradation; putrescine degradation; 4-aminobutanoate from putrescine: step 4/4.</text>
</comment>
<evidence type="ECO:0000313" key="6">
    <source>
        <dbReference type="EMBL" id="TNJ34535.1"/>
    </source>
</evidence>
<comment type="caution">
    <text evidence="6">The sequence shown here is derived from an EMBL/GenBank/DDBJ whole genome shotgun (WGS) entry which is preliminary data.</text>
</comment>
<dbReference type="AlphaFoldDB" id="A0A5C4RU93"/>
<evidence type="ECO:0000256" key="3">
    <source>
        <dbReference type="ARBA" id="ARBA00055068"/>
    </source>
</evidence>